<name>A0ABU8WCA5_9BURK</name>
<dbReference type="RefSeq" id="WP_340368178.1">
    <property type="nucleotide sequence ID" value="NZ_JBBKZV010000053.1"/>
</dbReference>
<protein>
    <recommendedName>
        <fullName evidence="5">Imelysin</fullName>
    </recommendedName>
</protein>
<evidence type="ECO:0000313" key="3">
    <source>
        <dbReference type="EMBL" id="MEJ8827148.1"/>
    </source>
</evidence>
<gene>
    <name evidence="3" type="ORF">WKW80_35055</name>
</gene>
<feature type="signal peptide" evidence="2">
    <location>
        <begin position="1"/>
        <end position="38"/>
    </location>
</feature>
<dbReference type="EMBL" id="JBBKZV010000053">
    <property type="protein sequence ID" value="MEJ8827148.1"/>
    <property type="molecule type" value="Genomic_DNA"/>
</dbReference>
<proteinExistence type="predicted"/>
<comment type="caution">
    <text evidence="3">The sequence shown here is derived from an EMBL/GenBank/DDBJ whole genome shotgun (WGS) entry which is preliminary data.</text>
</comment>
<keyword evidence="4" id="KW-1185">Reference proteome</keyword>
<organism evidence="3 4">
    <name type="scientific">Variovorax humicola</name>
    <dbReference type="NCBI Taxonomy" id="1769758"/>
    <lineage>
        <taxon>Bacteria</taxon>
        <taxon>Pseudomonadati</taxon>
        <taxon>Pseudomonadota</taxon>
        <taxon>Betaproteobacteria</taxon>
        <taxon>Burkholderiales</taxon>
        <taxon>Comamonadaceae</taxon>
        <taxon>Variovorax</taxon>
    </lineage>
</organism>
<feature type="chain" id="PRO_5046591829" description="Imelysin" evidence="2">
    <location>
        <begin position="39"/>
        <end position="344"/>
    </location>
</feature>
<feature type="compositionally biased region" description="Pro residues" evidence="1">
    <location>
        <begin position="274"/>
        <end position="284"/>
    </location>
</feature>
<sequence length="344" mass="35474">MTGATLPPCRQHRLPTSWRGVLPVAVALLLAQPGGARAEGGDKPPPLPTQVSAAGQQYVRWAATFAAWRAGATASSSESPREAAIRKSTRLHVVPTPAPLLGTQQRLDGHAIVVSTGLITLLHELLLAEATSSGCFDGYAGEVVAVLDGNQKAARDYAVALRDATQGIPATGNRGQPVRALPATPVNAWPRLGDRIGQAGTACENVKPAALQSAATRAWVNNNADSLALWVLTHQVAVLAADPAIDTPAPRPDVAPATSQTRGAPDTQAHAPQSAPPTPWPAPSPAKAACLEEIAATAKAAASTATTPVPPSLRAHLALCTTERNDKLGALSWLQKNIGLLGTN</sequence>
<accession>A0ABU8WCA5</accession>
<evidence type="ECO:0000256" key="2">
    <source>
        <dbReference type="SAM" id="SignalP"/>
    </source>
</evidence>
<feature type="region of interest" description="Disordered" evidence="1">
    <location>
        <begin position="244"/>
        <end position="286"/>
    </location>
</feature>
<keyword evidence="2" id="KW-0732">Signal</keyword>
<dbReference type="Proteomes" id="UP001363010">
    <property type="component" value="Unassembled WGS sequence"/>
</dbReference>
<evidence type="ECO:0000313" key="4">
    <source>
        <dbReference type="Proteomes" id="UP001363010"/>
    </source>
</evidence>
<reference evidence="3 4" key="1">
    <citation type="submission" date="2024-03" db="EMBL/GenBank/DDBJ databases">
        <title>Novel species of the genus Variovorax.</title>
        <authorList>
            <person name="Liu Q."/>
            <person name="Xin Y.-H."/>
        </authorList>
    </citation>
    <scope>NUCLEOTIDE SEQUENCE [LARGE SCALE GENOMIC DNA]</scope>
    <source>
        <strain evidence="3 4">KACC 18501</strain>
    </source>
</reference>
<evidence type="ECO:0008006" key="5">
    <source>
        <dbReference type="Google" id="ProtNLM"/>
    </source>
</evidence>
<evidence type="ECO:0000256" key="1">
    <source>
        <dbReference type="SAM" id="MobiDB-lite"/>
    </source>
</evidence>